<dbReference type="Gene3D" id="3.30.160.60">
    <property type="entry name" value="Classic Zinc Finger"/>
    <property type="match status" value="1"/>
</dbReference>
<keyword evidence="13" id="KW-1185">Reference proteome</keyword>
<dbReference type="PROSITE" id="PS00036">
    <property type="entry name" value="BZIP_BASIC"/>
    <property type="match status" value="1"/>
</dbReference>
<dbReference type="GO" id="GO:0008270">
    <property type="term" value="F:zinc ion binding"/>
    <property type="evidence" value="ECO:0007669"/>
    <property type="project" value="UniProtKB-KW"/>
</dbReference>
<dbReference type="PANTHER" id="PTHR19304">
    <property type="entry name" value="CYCLIC-AMP RESPONSE ELEMENT BINDING PROTEIN"/>
    <property type="match status" value="1"/>
</dbReference>
<name>A0A672FB45_SALFA</name>
<dbReference type="InterPro" id="IPR036236">
    <property type="entry name" value="Znf_C2H2_sf"/>
</dbReference>
<dbReference type="GeneID" id="115403134"/>
<keyword evidence="6" id="KW-0539">Nucleus</keyword>
<feature type="domain" description="C2H2-type" evidence="10">
    <location>
        <begin position="7"/>
        <end position="31"/>
    </location>
</feature>
<evidence type="ECO:0000256" key="7">
    <source>
        <dbReference type="PROSITE-ProRule" id="PRU00042"/>
    </source>
</evidence>
<comment type="subcellular location">
    <subcellularLocation>
        <location evidence="1">Nucleus</location>
    </subcellularLocation>
</comment>
<feature type="compositionally biased region" description="Low complexity" evidence="9">
    <location>
        <begin position="304"/>
        <end position="321"/>
    </location>
</feature>
<dbReference type="RefSeq" id="XP_029967803.1">
    <property type="nucleotide sequence ID" value="XM_030111943.1"/>
</dbReference>
<keyword evidence="2" id="KW-0805">Transcription regulation</keyword>
<dbReference type="Gene3D" id="1.20.5.170">
    <property type="match status" value="1"/>
</dbReference>
<dbReference type="InterPro" id="IPR051027">
    <property type="entry name" value="bZIP_transcription_factors"/>
</dbReference>
<evidence type="ECO:0008006" key="14">
    <source>
        <dbReference type="Google" id="ProtNLM"/>
    </source>
</evidence>
<feature type="region of interest" description="Disordered" evidence="9">
    <location>
        <begin position="102"/>
        <end position="136"/>
    </location>
</feature>
<dbReference type="GO" id="GO:0003677">
    <property type="term" value="F:DNA binding"/>
    <property type="evidence" value="ECO:0007669"/>
    <property type="project" value="UniProtKB-KW"/>
</dbReference>
<dbReference type="PROSITE" id="PS50217">
    <property type="entry name" value="BZIP"/>
    <property type="match status" value="1"/>
</dbReference>
<evidence type="ECO:0000256" key="8">
    <source>
        <dbReference type="SAM" id="Coils"/>
    </source>
</evidence>
<dbReference type="CDD" id="cd12192">
    <property type="entry name" value="GCN4_cent"/>
    <property type="match status" value="1"/>
</dbReference>
<evidence type="ECO:0000256" key="6">
    <source>
        <dbReference type="ARBA" id="ARBA00023242"/>
    </source>
</evidence>
<dbReference type="PROSITE" id="PS00028">
    <property type="entry name" value="ZINC_FINGER_C2H2_1"/>
    <property type="match status" value="1"/>
</dbReference>
<keyword evidence="7" id="KW-0863">Zinc-finger</keyword>
<gene>
    <name evidence="12" type="primary">atf2</name>
</gene>
<feature type="compositionally biased region" description="Low complexity" evidence="9">
    <location>
        <begin position="467"/>
        <end position="502"/>
    </location>
</feature>
<dbReference type="GO" id="GO:0003700">
    <property type="term" value="F:DNA-binding transcription factor activity"/>
    <property type="evidence" value="ECO:0007669"/>
    <property type="project" value="InterPro"/>
</dbReference>
<evidence type="ECO:0000256" key="9">
    <source>
        <dbReference type="SAM" id="MobiDB-lite"/>
    </source>
</evidence>
<feature type="compositionally biased region" description="Polar residues" evidence="9">
    <location>
        <begin position="455"/>
        <end position="466"/>
    </location>
</feature>
<evidence type="ECO:0000256" key="2">
    <source>
        <dbReference type="ARBA" id="ARBA00023015"/>
    </source>
</evidence>
<dbReference type="AlphaFoldDB" id="A0A672FB45"/>
<feature type="compositionally biased region" description="Polar residues" evidence="9">
    <location>
        <begin position="503"/>
        <end position="512"/>
    </location>
</feature>
<dbReference type="Pfam" id="PF00170">
    <property type="entry name" value="bZIP_1"/>
    <property type="match status" value="1"/>
</dbReference>
<evidence type="ECO:0000256" key="4">
    <source>
        <dbReference type="ARBA" id="ARBA00023159"/>
    </source>
</evidence>
<dbReference type="PROSITE" id="PS50157">
    <property type="entry name" value="ZINC_FINGER_C2H2_2"/>
    <property type="match status" value="1"/>
</dbReference>
<keyword evidence="7" id="KW-0479">Metal-binding</keyword>
<keyword evidence="3" id="KW-0238">DNA-binding</keyword>
<feature type="compositionally biased region" description="Low complexity" evidence="9">
    <location>
        <begin position="330"/>
        <end position="339"/>
    </location>
</feature>
<evidence type="ECO:0000256" key="3">
    <source>
        <dbReference type="ARBA" id="ARBA00023125"/>
    </source>
</evidence>
<evidence type="ECO:0000259" key="11">
    <source>
        <dbReference type="PROSITE" id="PS50217"/>
    </source>
</evidence>
<keyword evidence="7" id="KW-0862">Zinc</keyword>
<dbReference type="InterPro" id="IPR013087">
    <property type="entry name" value="Znf_C2H2_type"/>
</dbReference>
<dbReference type="OrthoDB" id="295274at2759"/>
<dbReference type="Proteomes" id="UP000472267">
    <property type="component" value="Chromosome 16"/>
</dbReference>
<dbReference type="SMART" id="SM00338">
    <property type="entry name" value="BRLZ"/>
    <property type="match status" value="1"/>
</dbReference>
<dbReference type="CDD" id="cd14687">
    <property type="entry name" value="bZIP_ATF2"/>
    <property type="match status" value="1"/>
</dbReference>
<dbReference type="SUPFAM" id="SSF57667">
    <property type="entry name" value="beta-beta-alpha zinc fingers"/>
    <property type="match status" value="1"/>
</dbReference>
<reference evidence="12" key="2">
    <citation type="submission" date="2025-08" db="UniProtKB">
        <authorList>
            <consortium name="Ensembl"/>
        </authorList>
    </citation>
    <scope>IDENTIFICATION</scope>
</reference>
<feature type="region of interest" description="Disordered" evidence="9">
    <location>
        <begin position="270"/>
        <end position="382"/>
    </location>
</feature>
<reference evidence="12" key="1">
    <citation type="submission" date="2019-06" db="EMBL/GenBank/DDBJ databases">
        <authorList>
            <consortium name="Wellcome Sanger Institute Data Sharing"/>
        </authorList>
    </citation>
    <scope>NUCLEOTIDE SEQUENCE [LARGE SCALE GENOMIC DNA]</scope>
</reference>
<feature type="compositionally biased region" description="Basic and acidic residues" evidence="9">
    <location>
        <begin position="358"/>
        <end position="375"/>
    </location>
</feature>
<dbReference type="InterPro" id="IPR004827">
    <property type="entry name" value="bZIP"/>
</dbReference>
<evidence type="ECO:0000313" key="12">
    <source>
        <dbReference type="Ensembl" id="ENSSFAP00005001345.1"/>
    </source>
</evidence>
<dbReference type="InterPro" id="IPR046347">
    <property type="entry name" value="bZIP_sf"/>
</dbReference>
<keyword evidence="8" id="KW-0175">Coiled coil</keyword>
<feature type="compositionally biased region" description="Basic and acidic residues" evidence="9">
    <location>
        <begin position="103"/>
        <end position="118"/>
    </location>
</feature>
<proteinExistence type="predicted"/>
<dbReference type="InterPro" id="IPR016378">
    <property type="entry name" value="TF_CRE-BP1-typ"/>
</dbReference>
<dbReference type="Ensembl" id="ENSSFAT00005001438.1">
    <property type="protein sequence ID" value="ENSSFAP00005001345.1"/>
    <property type="gene ID" value="ENSSFAG00005000985.1"/>
</dbReference>
<protein>
    <recommendedName>
        <fullName evidence="14">Cyclic AMP-dependent transcription factor ATF-2</fullName>
    </recommendedName>
</protein>
<organism evidence="12 13">
    <name type="scientific">Salarias fasciatus</name>
    <name type="common">Jewelled blenny</name>
    <name type="synonym">Blennius fasciatus</name>
    <dbReference type="NCBI Taxonomy" id="181472"/>
    <lineage>
        <taxon>Eukaryota</taxon>
        <taxon>Metazoa</taxon>
        <taxon>Chordata</taxon>
        <taxon>Craniata</taxon>
        <taxon>Vertebrata</taxon>
        <taxon>Euteleostomi</taxon>
        <taxon>Actinopterygii</taxon>
        <taxon>Neopterygii</taxon>
        <taxon>Teleostei</taxon>
        <taxon>Neoteleostei</taxon>
        <taxon>Acanthomorphata</taxon>
        <taxon>Ovalentaria</taxon>
        <taxon>Blenniimorphae</taxon>
        <taxon>Blenniiformes</taxon>
        <taxon>Blennioidei</taxon>
        <taxon>Blenniidae</taxon>
        <taxon>Salariinae</taxon>
        <taxon>Salarias</taxon>
    </lineage>
</organism>
<feature type="domain" description="BZIP" evidence="11">
    <location>
        <begin position="364"/>
        <end position="427"/>
    </location>
</feature>
<reference evidence="12" key="3">
    <citation type="submission" date="2025-09" db="UniProtKB">
        <authorList>
            <consortium name="Ensembl"/>
        </authorList>
    </citation>
    <scope>IDENTIFICATION</scope>
</reference>
<sequence>MSDDKPFQCTAPGCGQRFTNEDHLAVHKHKHEMTLKFGPARNDGVIIADQTPTPTRFLKNCEEVGLFNELASPFDHDFKKAAEDDIKKLPLDLSPLATPIIRNKIEEPTTVETHRDSPLPHPESTTNDDKDLSLQPASLPTSTIVHPASLQVPNVLLATSEASVVIQQALPSPTSSSVITQVPSTNRPIVPVSGTFPVLLQLPNGQTMPVAIPASITSSSVHIPATIPLVRPVTVVPNVPGIPGPPSPQPQTVQSEAKLKLKATLSQQLPQVTNGDGGEVQSSAVTHTAAPASPAPPPTPAPAPAAVLTPAPAPHLATTEEPSTHSLQQPATSTTETPASPVPPAQNPPSTGGRRRRTTSEDPDEKRRKFLERNRAAASRCRQKRKVWVQSLEKKADDLSSMNGQLQNEVTLLRNEVAQLKQLLLAHKDCPVTAMQKKSGYHISDKDESCEEMSVPSSPQNEAIQHSSVSTSNGVSSSSSTTTPAASAPSGPATAAAANQSTEEGQSQPSGS</sequence>
<dbReference type="OMA" id="YQTADKD"/>
<feature type="compositionally biased region" description="Pro residues" evidence="9">
    <location>
        <begin position="293"/>
        <end position="303"/>
    </location>
</feature>
<dbReference type="FunFam" id="1.20.5.170:FF:000010">
    <property type="entry name" value="Cyclic AMP-dependent transcription factor ATF-2"/>
    <property type="match status" value="1"/>
</dbReference>
<dbReference type="SUPFAM" id="SSF57959">
    <property type="entry name" value="Leucine zipper domain"/>
    <property type="match status" value="1"/>
</dbReference>
<evidence type="ECO:0000256" key="1">
    <source>
        <dbReference type="ARBA" id="ARBA00004123"/>
    </source>
</evidence>
<dbReference type="InParanoid" id="A0A672FB45"/>
<keyword evidence="4" id="KW-0010">Activator</keyword>
<evidence type="ECO:0000259" key="10">
    <source>
        <dbReference type="PROSITE" id="PS50157"/>
    </source>
</evidence>
<dbReference type="SMART" id="SM00355">
    <property type="entry name" value="ZnF_C2H2"/>
    <property type="match status" value="1"/>
</dbReference>
<evidence type="ECO:0000256" key="5">
    <source>
        <dbReference type="ARBA" id="ARBA00023163"/>
    </source>
</evidence>
<evidence type="ECO:0000313" key="13">
    <source>
        <dbReference type="Proteomes" id="UP000472267"/>
    </source>
</evidence>
<feature type="compositionally biased region" description="Low complexity" evidence="9">
    <location>
        <begin position="283"/>
        <end position="292"/>
    </location>
</feature>
<dbReference type="PIRSF" id="PIRSF003153">
    <property type="entry name" value="ATF2_CRE-BP1"/>
    <property type="match status" value="1"/>
</dbReference>
<accession>A0A672FB45</accession>
<keyword evidence="5" id="KW-0804">Transcription</keyword>
<dbReference type="CTD" id="1386"/>
<feature type="region of interest" description="Disordered" evidence="9">
    <location>
        <begin position="443"/>
        <end position="512"/>
    </location>
</feature>
<feature type="coiled-coil region" evidence="8">
    <location>
        <begin position="389"/>
        <end position="423"/>
    </location>
</feature>
<dbReference type="GO" id="GO:0005634">
    <property type="term" value="C:nucleus"/>
    <property type="evidence" value="ECO:0007669"/>
    <property type="project" value="UniProtKB-SubCell"/>
</dbReference>